<comment type="caution">
    <text evidence="6">The sequence shown here is derived from an EMBL/GenBank/DDBJ whole genome shotgun (WGS) entry which is preliminary data.</text>
</comment>
<dbReference type="PANTHER" id="PTHR16932">
    <property type="entry name" value="INTERFERON ALPHA-INDUCIBLE PROTEIN 27"/>
    <property type="match status" value="1"/>
</dbReference>
<keyword evidence="4" id="KW-1133">Transmembrane helix</keyword>
<gene>
    <name evidence="6" type="ORF">BBP00_00001551</name>
</gene>
<comment type="similarity">
    <text evidence="2">Belongs to the IFI6/IFI27 family.</text>
</comment>
<evidence type="ECO:0000256" key="3">
    <source>
        <dbReference type="ARBA" id="ARBA00022692"/>
    </source>
</evidence>
<keyword evidence="3" id="KW-0812">Transmembrane</keyword>
<dbReference type="PANTHER" id="PTHR16932:SF18">
    <property type="entry name" value="INTERFERON, ALPHA-INDUCIBLE PROTEIN 27-LIKE 2"/>
    <property type="match status" value="1"/>
</dbReference>
<evidence type="ECO:0000256" key="2">
    <source>
        <dbReference type="ARBA" id="ARBA00007262"/>
    </source>
</evidence>
<dbReference type="EMBL" id="MBDO02000022">
    <property type="protein sequence ID" value="RLN67522.1"/>
    <property type="molecule type" value="Genomic_DNA"/>
</dbReference>
<protein>
    <submittedName>
        <fullName evidence="6">Uncharacterized protein</fullName>
    </submittedName>
</protein>
<dbReference type="InterPro" id="IPR009311">
    <property type="entry name" value="IFI6/IFI27-like"/>
</dbReference>
<accession>A0A3F2RZT2</accession>
<proteinExistence type="inferred from homology"/>
<dbReference type="GO" id="GO:0016020">
    <property type="term" value="C:membrane"/>
    <property type="evidence" value="ECO:0007669"/>
    <property type="project" value="UniProtKB-SubCell"/>
</dbReference>
<sequence>MMVGAGAGTAVGTAATAVAVPVIQAVGFTSSGIAAGSTAPGMMSSAAIAGGGCTSSGSAVAVLQSVGATSAVPLGIAAAAVGSATVVGLGVAGIVLTCRSFQHEYISAYKPRDEKDAGILYWLVATEEGVDNVRVCRYASEHGARAAFDNIWCCRVLYNPSGEEVECRGWNGWALATVRRVMKEKYLTG</sequence>
<organism evidence="6 7">
    <name type="scientific">Phytophthora kernoviae</name>
    <dbReference type="NCBI Taxonomy" id="325452"/>
    <lineage>
        <taxon>Eukaryota</taxon>
        <taxon>Sar</taxon>
        <taxon>Stramenopiles</taxon>
        <taxon>Oomycota</taxon>
        <taxon>Peronosporomycetes</taxon>
        <taxon>Peronosporales</taxon>
        <taxon>Peronosporaceae</taxon>
        <taxon>Phytophthora</taxon>
    </lineage>
</organism>
<name>A0A3F2RZT2_9STRA</name>
<dbReference type="AlphaFoldDB" id="A0A3F2RZT2"/>
<dbReference type="Gene3D" id="6.10.110.10">
    <property type="match status" value="1"/>
</dbReference>
<reference evidence="6 7" key="1">
    <citation type="submission" date="2018-07" db="EMBL/GenBank/DDBJ databases">
        <title>Genome sequencing of oomycete isolates from Chile give support for New Zealand origin for Phytophthora kernoviae and make available the first Nothophytophthora sp. genome.</title>
        <authorList>
            <person name="Studholme D.J."/>
            <person name="Sanfuentes E."/>
            <person name="Panda P."/>
            <person name="Hill R."/>
            <person name="Sambles C."/>
            <person name="Grant M."/>
            <person name="Williams N.M."/>
            <person name="Mcdougal R.L."/>
        </authorList>
    </citation>
    <scope>NUCLEOTIDE SEQUENCE [LARGE SCALE GENOMIC DNA]</scope>
    <source>
        <strain evidence="6">Chile6</strain>
    </source>
</reference>
<evidence type="ECO:0000256" key="4">
    <source>
        <dbReference type="ARBA" id="ARBA00022989"/>
    </source>
</evidence>
<dbReference type="InterPro" id="IPR038213">
    <property type="entry name" value="IFI6/IFI27-like_sf"/>
</dbReference>
<dbReference type="OrthoDB" id="127339at2759"/>
<comment type="subcellular location">
    <subcellularLocation>
        <location evidence="1">Membrane</location>
        <topology evidence="1">Multi-pass membrane protein</topology>
    </subcellularLocation>
</comment>
<evidence type="ECO:0000256" key="1">
    <source>
        <dbReference type="ARBA" id="ARBA00004141"/>
    </source>
</evidence>
<dbReference type="Pfam" id="PF06140">
    <property type="entry name" value="Ifi-6-16"/>
    <property type="match status" value="1"/>
</dbReference>
<evidence type="ECO:0000256" key="5">
    <source>
        <dbReference type="ARBA" id="ARBA00023136"/>
    </source>
</evidence>
<evidence type="ECO:0000313" key="6">
    <source>
        <dbReference type="EMBL" id="RLN67522.1"/>
    </source>
</evidence>
<evidence type="ECO:0000313" key="7">
    <source>
        <dbReference type="Proteomes" id="UP000277300"/>
    </source>
</evidence>
<keyword evidence="5" id="KW-0472">Membrane</keyword>
<dbReference type="Proteomes" id="UP000277300">
    <property type="component" value="Unassembled WGS sequence"/>
</dbReference>